<dbReference type="RefSeq" id="WP_241747986.1">
    <property type="nucleotide sequence ID" value="NZ_BAAAPT010000002.1"/>
</dbReference>
<dbReference type="InterPro" id="IPR050900">
    <property type="entry name" value="Transposase_IS3/IS150/IS904"/>
</dbReference>
<evidence type="ECO:0000256" key="2">
    <source>
        <dbReference type="SAM" id="Coils"/>
    </source>
</evidence>
<dbReference type="SUPFAM" id="SSF46689">
    <property type="entry name" value="Homeodomain-like"/>
    <property type="match status" value="1"/>
</dbReference>
<dbReference type="Pfam" id="PF01527">
    <property type="entry name" value="HTH_Tnp_1"/>
    <property type="match status" value="1"/>
</dbReference>
<sequence>MPKELASGKPTTRRYSDEEKATAVRMVRTLRAELGVTQGTVQRVATQLGYGVESVRMWVKQADIDDGVTPGVSSAEAQRVKELEQEVRELRRANEVLKRAAFFLRGGARPPLPEVVAFIDANKDDLVDGRRLGVELICRQLQVAPSTYYAAKTHAPSARAVRDEALIPQLVELWETNYRVYGVRKLWKTARRAGIMIGRDQTARLMKVAGIEGARRSKKVKTTRPDPASAQHPDLVRREFTATAPNRLWVTDLTFVPTWAGVAYVCFIIDAFSRMIVGWRVASHMRTEMILDAIEMARWSRGHHHTDLRCHSDAGSQFTSIRYGERLAEIGATPSIGTVGDSYDNALAETVNRYYKAELVRGPARSGPWKTVEDLELATLGWVHWHNTQRLHGYLGDVPPADFKNAFYAVQADREHLVGIK</sequence>
<evidence type="ECO:0000313" key="5">
    <source>
        <dbReference type="EMBL" id="MDZ8162149.1"/>
    </source>
</evidence>
<feature type="domain" description="Integrase catalytic" evidence="4">
    <location>
        <begin position="241"/>
        <end position="407"/>
    </location>
</feature>
<feature type="coiled-coil region" evidence="2">
    <location>
        <begin position="73"/>
        <end position="100"/>
    </location>
</feature>
<comment type="function">
    <text evidence="1">Involved in the transposition of the insertion sequence.</text>
</comment>
<dbReference type="Proteomes" id="UP001291912">
    <property type="component" value="Unassembled WGS sequence"/>
</dbReference>
<dbReference type="EMBL" id="JAWJYN010000002">
    <property type="protein sequence ID" value="MDZ8162149.1"/>
    <property type="molecule type" value="Genomic_DNA"/>
</dbReference>
<dbReference type="Gene3D" id="3.30.420.10">
    <property type="entry name" value="Ribonuclease H-like superfamily/Ribonuclease H"/>
    <property type="match status" value="1"/>
</dbReference>
<dbReference type="SUPFAM" id="SSF53098">
    <property type="entry name" value="Ribonuclease H-like"/>
    <property type="match status" value="1"/>
</dbReference>
<feature type="region of interest" description="Disordered" evidence="3">
    <location>
        <begin position="1"/>
        <end position="20"/>
    </location>
</feature>
<evidence type="ECO:0000256" key="1">
    <source>
        <dbReference type="ARBA" id="ARBA00002286"/>
    </source>
</evidence>
<dbReference type="PROSITE" id="PS50994">
    <property type="entry name" value="INTEGRASE"/>
    <property type="match status" value="1"/>
</dbReference>
<protein>
    <submittedName>
        <fullName evidence="5">IS3 family transposase</fullName>
    </submittedName>
</protein>
<dbReference type="InterPro" id="IPR036388">
    <property type="entry name" value="WH-like_DNA-bd_sf"/>
</dbReference>
<evidence type="ECO:0000259" key="4">
    <source>
        <dbReference type="PROSITE" id="PS50994"/>
    </source>
</evidence>
<name>A0ABU5N7R8_9MICO</name>
<accession>A0ABU5N7R8</accession>
<keyword evidence="6" id="KW-1185">Reference proteome</keyword>
<dbReference type="Gene3D" id="1.10.10.10">
    <property type="entry name" value="Winged helix-like DNA-binding domain superfamily/Winged helix DNA-binding domain"/>
    <property type="match status" value="1"/>
</dbReference>
<evidence type="ECO:0000256" key="3">
    <source>
        <dbReference type="SAM" id="MobiDB-lite"/>
    </source>
</evidence>
<dbReference type="Pfam" id="PF13276">
    <property type="entry name" value="HTH_21"/>
    <property type="match status" value="1"/>
</dbReference>
<dbReference type="InterPro" id="IPR048020">
    <property type="entry name" value="Transpos_IS3"/>
</dbReference>
<comment type="caution">
    <text evidence="5">The sequence shown here is derived from an EMBL/GenBank/DDBJ whole genome shotgun (WGS) entry which is preliminary data.</text>
</comment>
<dbReference type="Pfam" id="PF00665">
    <property type="entry name" value="rve"/>
    <property type="match status" value="1"/>
</dbReference>
<dbReference type="InterPro" id="IPR002514">
    <property type="entry name" value="Transposase_8"/>
</dbReference>
<dbReference type="NCBIfam" id="NF033516">
    <property type="entry name" value="transpos_IS3"/>
    <property type="match status" value="1"/>
</dbReference>
<keyword evidence="2" id="KW-0175">Coiled coil</keyword>
<dbReference type="InterPro" id="IPR009057">
    <property type="entry name" value="Homeodomain-like_sf"/>
</dbReference>
<dbReference type="InterPro" id="IPR036397">
    <property type="entry name" value="RNaseH_sf"/>
</dbReference>
<organism evidence="5 6">
    <name type="scientific">Microbacterium aquimaris</name>
    <dbReference type="NCBI Taxonomy" id="459816"/>
    <lineage>
        <taxon>Bacteria</taxon>
        <taxon>Bacillati</taxon>
        <taxon>Actinomycetota</taxon>
        <taxon>Actinomycetes</taxon>
        <taxon>Micrococcales</taxon>
        <taxon>Microbacteriaceae</taxon>
        <taxon>Microbacterium</taxon>
    </lineage>
</organism>
<dbReference type="InterPro" id="IPR012337">
    <property type="entry name" value="RNaseH-like_sf"/>
</dbReference>
<dbReference type="PANTHER" id="PTHR46889">
    <property type="entry name" value="TRANSPOSASE INSF FOR INSERTION SEQUENCE IS3B-RELATED"/>
    <property type="match status" value="1"/>
</dbReference>
<evidence type="ECO:0000313" key="6">
    <source>
        <dbReference type="Proteomes" id="UP001291912"/>
    </source>
</evidence>
<dbReference type="InterPro" id="IPR025948">
    <property type="entry name" value="HTH-like_dom"/>
</dbReference>
<dbReference type="InterPro" id="IPR001584">
    <property type="entry name" value="Integrase_cat-core"/>
</dbReference>
<dbReference type="PANTHER" id="PTHR46889:SF4">
    <property type="entry name" value="TRANSPOSASE INSO FOR INSERTION SEQUENCE ELEMENT IS911B-RELATED"/>
    <property type="match status" value="1"/>
</dbReference>
<proteinExistence type="predicted"/>
<reference evidence="5 6" key="1">
    <citation type="submission" date="2023-10" db="EMBL/GenBank/DDBJ databases">
        <title>Microbacterium xanthum sp. nov., isolated from seaweed.</title>
        <authorList>
            <person name="Lee S.D."/>
        </authorList>
    </citation>
    <scope>NUCLEOTIDE SEQUENCE [LARGE SCALE GENOMIC DNA]</scope>
    <source>
        <strain evidence="5 6">KCTC 19124</strain>
    </source>
</reference>
<gene>
    <name evidence="5" type="ORF">R2Q92_09875</name>
</gene>